<dbReference type="Proteomes" id="UP001139971">
    <property type="component" value="Unassembled WGS sequence"/>
</dbReference>
<gene>
    <name evidence="2" type="ORF">OD750_019080</name>
</gene>
<dbReference type="Pfam" id="PF08845">
    <property type="entry name" value="SymE_toxin"/>
    <property type="match status" value="1"/>
</dbReference>
<comment type="caution">
    <text evidence="2">The sequence shown here is derived from an EMBL/GenBank/DDBJ whole genome shotgun (WGS) entry which is preliminary data.</text>
</comment>
<dbReference type="GO" id="GO:0016070">
    <property type="term" value="P:RNA metabolic process"/>
    <property type="evidence" value="ECO:0007669"/>
    <property type="project" value="InterPro"/>
</dbReference>
<evidence type="ECO:0000313" key="3">
    <source>
        <dbReference type="Proteomes" id="UP001139971"/>
    </source>
</evidence>
<dbReference type="GO" id="GO:0005737">
    <property type="term" value="C:cytoplasm"/>
    <property type="evidence" value="ECO:0007669"/>
    <property type="project" value="InterPro"/>
</dbReference>
<dbReference type="InterPro" id="IPR014944">
    <property type="entry name" value="Toxin_SymE-like"/>
</dbReference>
<sequence>MAKPKHTSPTSSTKHIRIGTAYYPSIDGSPNRPVRAVPYIRLRGTWLVDAGFSPGDIVTIRATRGRLAIARA</sequence>
<accession>A0A9X4BHY0</accession>
<name>A0A9X4BHY0_9GAMM</name>
<organism evidence="2 3">
    <name type="scientific">Tahibacter soli</name>
    <dbReference type="NCBI Taxonomy" id="2983605"/>
    <lineage>
        <taxon>Bacteria</taxon>
        <taxon>Pseudomonadati</taxon>
        <taxon>Pseudomonadota</taxon>
        <taxon>Gammaproteobacteria</taxon>
        <taxon>Lysobacterales</taxon>
        <taxon>Rhodanobacteraceae</taxon>
        <taxon>Tahibacter</taxon>
    </lineage>
</organism>
<evidence type="ECO:0000259" key="1">
    <source>
        <dbReference type="Pfam" id="PF08845"/>
    </source>
</evidence>
<keyword evidence="3" id="KW-1185">Reference proteome</keyword>
<feature type="domain" description="Toxin SymE-like" evidence="1">
    <location>
        <begin position="17"/>
        <end position="69"/>
    </location>
</feature>
<reference evidence="2" key="1">
    <citation type="submission" date="2023-02" db="EMBL/GenBank/DDBJ databases">
        <title>Tahibacter soli sp. nov. isolated from soil.</title>
        <authorList>
            <person name="Baek J.H."/>
            <person name="Lee J.K."/>
            <person name="Choi D.G."/>
            <person name="Jeon C.O."/>
        </authorList>
    </citation>
    <scope>NUCLEOTIDE SEQUENCE</scope>
    <source>
        <strain evidence="2">BL</strain>
    </source>
</reference>
<dbReference type="EMBL" id="JAOVZO020000018">
    <property type="protein sequence ID" value="MDC8014655.1"/>
    <property type="molecule type" value="Genomic_DNA"/>
</dbReference>
<dbReference type="RefSeq" id="WP_263542132.1">
    <property type="nucleotide sequence ID" value="NZ_JAOVZO020000018.1"/>
</dbReference>
<evidence type="ECO:0000313" key="2">
    <source>
        <dbReference type="EMBL" id="MDC8014655.1"/>
    </source>
</evidence>
<dbReference type="GO" id="GO:0003723">
    <property type="term" value="F:RNA binding"/>
    <property type="evidence" value="ECO:0007669"/>
    <property type="project" value="InterPro"/>
</dbReference>
<protein>
    <submittedName>
        <fullName evidence="2">Type I toxin-antitoxin system SymE family toxin</fullName>
    </submittedName>
</protein>
<proteinExistence type="predicted"/>
<dbReference type="AlphaFoldDB" id="A0A9X4BHY0"/>
<dbReference type="GO" id="GO:0016788">
    <property type="term" value="F:hydrolase activity, acting on ester bonds"/>
    <property type="evidence" value="ECO:0007669"/>
    <property type="project" value="InterPro"/>
</dbReference>